<dbReference type="PROSITE" id="PS50093">
    <property type="entry name" value="PKD"/>
    <property type="match status" value="2"/>
</dbReference>
<reference evidence="6 7" key="1">
    <citation type="submission" date="2019-04" db="EMBL/GenBank/DDBJ databases">
        <authorList>
            <person name="Van Vliet M D."/>
        </authorList>
    </citation>
    <scope>NUCLEOTIDE SEQUENCE [LARGE SCALE GENOMIC DNA]</scope>
    <source>
        <strain evidence="6 7">F1</strain>
    </source>
</reference>
<keyword evidence="4" id="KW-0106">Calcium</keyword>
<feature type="domain" description="PKD" evidence="5">
    <location>
        <begin position="473"/>
        <end position="504"/>
    </location>
</feature>
<dbReference type="Proteomes" id="UP000366872">
    <property type="component" value="Unassembled WGS sequence"/>
</dbReference>
<dbReference type="Gene3D" id="2.160.20.10">
    <property type="entry name" value="Single-stranded right-handed beta-helix, Pectin lyase-like"/>
    <property type="match status" value="5"/>
</dbReference>
<evidence type="ECO:0000256" key="4">
    <source>
        <dbReference type="ARBA" id="ARBA00022837"/>
    </source>
</evidence>
<dbReference type="Gene3D" id="2.60.40.10">
    <property type="entry name" value="Immunoglobulins"/>
    <property type="match status" value="1"/>
</dbReference>
<keyword evidence="7" id="KW-1185">Reference proteome</keyword>
<dbReference type="PANTHER" id="PTHR11319">
    <property type="entry name" value="G PROTEIN-COUPLED RECEPTOR-RELATED"/>
    <property type="match status" value="1"/>
</dbReference>
<dbReference type="Pfam" id="PF18884">
    <property type="entry name" value="TSP3_bac"/>
    <property type="match status" value="2"/>
</dbReference>
<evidence type="ECO:0000259" key="5">
    <source>
        <dbReference type="PROSITE" id="PS50093"/>
    </source>
</evidence>
<dbReference type="SMART" id="SM00710">
    <property type="entry name" value="PbH1"/>
    <property type="match status" value="13"/>
</dbReference>
<dbReference type="InterPro" id="IPR013783">
    <property type="entry name" value="Ig-like_fold"/>
</dbReference>
<proteinExistence type="predicted"/>
<evidence type="ECO:0000256" key="1">
    <source>
        <dbReference type="ARBA" id="ARBA00004613"/>
    </source>
</evidence>
<dbReference type="EMBL" id="CAAHFG010000001">
    <property type="protein sequence ID" value="VGO12202.1"/>
    <property type="molecule type" value="Genomic_DNA"/>
</dbReference>
<keyword evidence="2" id="KW-0964">Secreted</keyword>
<evidence type="ECO:0000256" key="3">
    <source>
        <dbReference type="ARBA" id="ARBA00022729"/>
    </source>
</evidence>
<sequence>MGCDENDGSIANDGTILLSIHVPEKVVVGMEVPCLLRVIGRVDGFEIDFNNGQMVSNRYAIAASWSAPGWHEIIATAFNGTYPLGISVTQQVHVAERESTALFVSPAGDDLNDGGSWLSSKATIQAGIDAQDYIGGVVYVSNGTYLVGNQVDFVRDVDLVGVGGPDGPLVVSDGTTRCMNLRSSRSFVGGFTFSNGYAHRGGGINCEGVVPVISNCVFIGNTAYDYAGGGLYHGTAIDCSFIGNSSAEIGGGMKQGMAIGCTFFNNSAAKYGGGMVSGVASNCIFVGNSAVYNGGGLSGGVAYNSVFQGNRARNGGGMHGGKVYNCTLSWNSADLNGGGIFGGATTNCIVWDNTANNAWKDIHYSKVAYTCSPDLMHGVDGNITNNPLLVSSAHIAEESPCRGTGSSISAFGADIDGDAWLSPPSIGCDENDGVAAINGEIDLLLCLPTGVVLGREVDCAIAVIGRVTGFHVDFGDGVVVSNQYNVSHAWSTTGLYNVVVTAFNEDYAHGHSITQAIHVAEVTDTEIHVAPFGNDFNDGLSWATAKATIQAGVDAQEYVGGLVYVSNGTYVVDSEVVVFPDISVVGFGSHEKTIVDGIGSSRCFWLIGKCILSGITITNGYAAADGGGISCGNTSSVISNCIIVGNSAGDEGGGVDRGTLYNCVLKDNAAVSHGGALNNGIAHNCMFLGNEAGRDGGGAEWSDLYNCLLLSNVSSEDGGGAYHGDARNCTFIGNSAASTGGGKSQGSADNCIAWYNKAGGSGNDLHGNTASHSCSPDLPHGVINCITNEPMLASSMHISTNSPCRGTGNSTYASGTDIDGEPWLNPPSMGCDENDGTPSRSGNIWLELDGVPTNTWVGKKIECLAIMIGEASSFHVDFGDGHVVSNSLFNSHVWMVPGDYEVVLSAFNLDFPHGLAITQSVHVAMPETIYVTKSGSDENDGLGWASAKASIQSAVDAVVETGGTVFVSNGTYAVGAEILVRKDVAIKSINGAQATIIDGGGSGRCFNLGTNDCVLEGFTIANGHSWANGGGVYCDNANPQIDNCIIVCNSAALSGGGMQHGTANNCVFGGNCAGEDGGGMNSGAANRCTLSGNWAGRYGGALSFGTATNCIAWHNGATVGGSNIYDCKTAHSCSPDVGHGSNGNMTNVPWQVSSSHISTNSPCRGAGSSAHVSGTDIDGEEWLNPPSIGCDENNGSVTNNGALWIGLNVPSKVVVGREVECLLAVVGRATRFEIDLGNSEVVSNRFSSTVFWDVPGYHDVVAMAYNDEHPLGVYVTQQVHVAEYEDTAIFVSPDGNNTNNGQSWVTAKASIASGVEAQAYVGGVVYVSNGIYRLTSEIGLLKDLDLVGVGKEPSAVEVNSDGTSHCFVLRSRKCRISGFTITNGHAPGGGGGVKCSSSIPLVSNCVISGNTAVHWGGGMYHGTAVDCSFHDNSTTHGGGMMNGVASNCVFEGNSAVFYGGAMHNVKAYNCVVSGNSAGLTGGGIHKGSARNCVFSGNWAGSNGGGARWIDAYNCTFTENIALNDGGGMFDCSAANCIAWGNAASDGSDLYDVEAVSSCSSDLVPGVDGNIAVNPLLISSSHISNGSLCRSAGSIASASGTDVDGEPWLNPPSMGCDENNGMAGVDGDIRLVMTLPAHVVVGKEVECILAVVGRVSGFKVDFDNGAIIHNDYRMSVSWGSTGLYDVVATAYNNDYPSGFSITQQVQVAELHESATYVAADGNDSNDGQSWETAKQTLWWGVRAQKCVGGVIYVSNGTHLVKSEIYLDKDRTIVGVSGAESTTVVGDGNNRCFRLPIGSSTLNGLTITNGYADDQGGGITCGDKNSVVANCIIVGNKAVGNGGGVDQGTLHNCILKENTADRHGGALSGGIAHNCLFIGNKATSDGGGANRSDLFNCLLAGNEAGNEGGGMFLGTAHNCTITWNSAGARGGGKIKGTTANCIVWHNTAGIEGENLHNAGASYSCSPDLEHGVDGNITNNPMMISSSHIANGSPCRGMGSSAYASGLDIDGEPWLNPPSMGVDENNGAATLSGSIQLELLGLPSETTIHTNLICSSVVIGRVSGFELDFGNGHMVADGYSATNEWRFFGKYPVVLTAFNDDYSGGFSITQTVHVVMLDDDADGVWDLWETAYFGHPTNCLADIDSDGDGSSNFDEYIAGMDPTNAASCFSVEPVERIAEGFVVRWTAVEDRVYDVLWTPDLDRGFQLLEAGIPYPGNSYTDRVHAVQSCGYYMVAVRLPGMNGDTDGDGLPDVWEAEYFTDAVAAVAAYDFDGDGQSNAEEFIAGTNPTNAASLFKAAHVWSAPFGTVVEWVSVTGRTYSVLWSSVPAGAYSVLESGIDHPQNSYTDTVHAVEQSGFYKVDVKIKE</sequence>
<name>A0A6C2TXB8_PONDE</name>
<dbReference type="InterPro" id="IPR011050">
    <property type="entry name" value="Pectin_lyase_fold/virulence"/>
</dbReference>
<dbReference type="InterPro" id="IPR000601">
    <property type="entry name" value="PKD_dom"/>
</dbReference>
<evidence type="ECO:0000256" key="2">
    <source>
        <dbReference type="ARBA" id="ARBA00022525"/>
    </source>
</evidence>
<keyword evidence="3" id="KW-0732">Signal</keyword>
<dbReference type="InterPro" id="IPR012334">
    <property type="entry name" value="Pectin_lyas_fold"/>
</dbReference>
<dbReference type="Pfam" id="PF00801">
    <property type="entry name" value="PKD"/>
    <property type="match status" value="1"/>
</dbReference>
<feature type="domain" description="PKD" evidence="5">
    <location>
        <begin position="869"/>
        <end position="908"/>
    </location>
</feature>
<dbReference type="PANTHER" id="PTHR11319:SF35">
    <property type="entry name" value="OUTER MEMBRANE PROTEIN PMPC-RELATED"/>
    <property type="match status" value="1"/>
</dbReference>
<dbReference type="InterPro" id="IPR006626">
    <property type="entry name" value="PbH1"/>
</dbReference>
<evidence type="ECO:0000313" key="6">
    <source>
        <dbReference type="EMBL" id="VGO12202.1"/>
    </source>
</evidence>
<organism evidence="6 7">
    <name type="scientific">Pontiella desulfatans</name>
    <dbReference type="NCBI Taxonomy" id="2750659"/>
    <lineage>
        <taxon>Bacteria</taxon>
        <taxon>Pseudomonadati</taxon>
        <taxon>Kiritimatiellota</taxon>
        <taxon>Kiritimatiellia</taxon>
        <taxon>Kiritimatiellales</taxon>
        <taxon>Pontiellaceae</taxon>
        <taxon>Pontiella</taxon>
    </lineage>
</organism>
<evidence type="ECO:0000313" key="7">
    <source>
        <dbReference type="Proteomes" id="UP000366872"/>
    </source>
</evidence>
<gene>
    <name evidence="6" type="ORF">PDESU_00753</name>
</gene>
<accession>A0A6C2TXB8</accession>
<dbReference type="InterPro" id="IPR059100">
    <property type="entry name" value="TSP3_bac"/>
</dbReference>
<dbReference type="SUPFAM" id="SSF51126">
    <property type="entry name" value="Pectin lyase-like"/>
    <property type="match status" value="5"/>
</dbReference>
<comment type="subcellular location">
    <subcellularLocation>
        <location evidence="1">Secreted</location>
    </subcellularLocation>
</comment>
<protein>
    <recommendedName>
        <fullName evidence="5">PKD domain-containing protein</fullName>
    </recommendedName>
</protein>
<dbReference type="SUPFAM" id="SSF49299">
    <property type="entry name" value="PKD domain"/>
    <property type="match status" value="3"/>
</dbReference>
<dbReference type="InterPro" id="IPR035986">
    <property type="entry name" value="PKD_dom_sf"/>
</dbReference>